<evidence type="ECO:0000313" key="2">
    <source>
        <dbReference type="EMBL" id="KAJ6823481.1"/>
    </source>
</evidence>
<keyword evidence="1" id="KW-1133">Transmembrane helix</keyword>
<dbReference type="AlphaFoldDB" id="A0AAX6HNY4"/>
<comment type="caution">
    <text evidence="3">The sequence shown here is derived from an EMBL/GenBank/DDBJ whole genome shotgun (WGS) entry which is preliminary data.</text>
</comment>
<evidence type="ECO:0000313" key="4">
    <source>
        <dbReference type="Proteomes" id="UP001140949"/>
    </source>
</evidence>
<feature type="transmembrane region" description="Helical" evidence="1">
    <location>
        <begin position="63"/>
        <end position="82"/>
    </location>
</feature>
<feature type="transmembrane region" description="Helical" evidence="1">
    <location>
        <begin position="31"/>
        <end position="56"/>
    </location>
</feature>
<dbReference type="Proteomes" id="UP001140949">
    <property type="component" value="Unassembled WGS sequence"/>
</dbReference>
<evidence type="ECO:0000313" key="3">
    <source>
        <dbReference type="EMBL" id="KAJ6842351.1"/>
    </source>
</evidence>
<keyword evidence="1" id="KW-0472">Membrane</keyword>
<gene>
    <name evidence="3" type="ORF">M6B38_303160</name>
    <name evidence="2" type="ORF">M6B38_383300</name>
</gene>
<keyword evidence="1" id="KW-0812">Transmembrane</keyword>
<accession>A0AAX6HNY4</accession>
<dbReference type="EMBL" id="JANAVB010007725">
    <property type="protein sequence ID" value="KAJ6842351.1"/>
    <property type="molecule type" value="Genomic_DNA"/>
</dbReference>
<proteinExistence type="predicted"/>
<protein>
    <submittedName>
        <fullName evidence="3">Uncharacterized protein</fullName>
    </submittedName>
</protein>
<keyword evidence="4" id="KW-1185">Reference proteome</keyword>
<sequence length="85" mass="9620">MSYPQVVYFLRVIRSLNIADHMSTRFLKPLYIVHISGHSATVIFVAIIFSSCHFLISMSLDICHFYVSVTVSCRVVLAPFLIGLL</sequence>
<dbReference type="EMBL" id="JANAVB010022800">
    <property type="protein sequence ID" value="KAJ6823481.1"/>
    <property type="molecule type" value="Genomic_DNA"/>
</dbReference>
<reference evidence="3" key="2">
    <citation type="submission" date="2023-04" db="EMBL/GenBank/DDBJ databases">
        <authorList>
            <person name="Bruccoleri R.E."/>
            <person name="Oakeley E.J."/>
            <person name="Faust A.-M."/>
            <person name="Dessus-Babus S."/>
            <person name="Altorfer M."/>
            <person name="Burckhardt D."/>
            <person name="Oertli M."/>
            <person name="Naumann U."/>
            <person name="Petersen F."/>
            <person name="Wong J."/>
        </authorList>
    </citation>
    <scope>NUCLEOTIDE SEQUENCE</scope>
    <source>
        <strain evidence="3">GSM-AAB239-AS_SAM_17_03QT</strain>
        <tissue evidence="3">Leaf</tissue>
    </source>
</reference>
<reference evidence="3" key="1">
    <citation type="journal article" date="2023" name="GigaByte">
        <title>Genome assembly of the bearded iris, Iris pallida Lam.</title>
        <authorList>
            <person name="Bruccoleri R.E."/>
            <person name="Oakeley E.J."/>
            <person name="Faust A.M.E."/>
            <person name="Altorfer M."/>
            <person name="Dessus-Babus S."/>
            <person name="Burckhardt D."/>
            <person name="Oertli M."/>
            <person name="Naumann U."/>
            <person name="Petersen F."/>
            <person name="Wong J."/>
        </authorList>
    </citation>
    <scope>NUCLEOTIDE SEQUENCE</scope>
    <source>
        <strain evidence="3">GSM-AAB239-AS_SAM_17_03QT</strain>
    </source>
</reference>
<evidence type="ECO:0000256" key="1">
    <source>
        <dbReference type="SAM" id="Phobius"/>
    </source>
</evidence>
<organism evidence="3 4">
    <name type="scientific">Iris pallida</name>
    <name type="common">Sweet iris</name>
    <dbReference type="NCBI Taxonomy" id="29817"/>
    <lineage>
        <taxon>Eukaryota</taxon>
        <taxon>Viridiplantae</taxon>
        <taxon>Streptophyta</taxon>
        <taxon>Embryophyta</taxon>
        <taxon>Tracheophyta</taxon>
        <taxon>Spermatophyta</taxon>
        <taxon>Magnoliopsida</taxon>
        <taxon>Liliopsida</taxon>
        <taxon>Asparagales</taxon>
        <taxon>Iridaceae</taxon>
        <taxon>Iridoideae</taxon>
        <taxon>Irideae</taxon>
        <taxon>Iris</taxon>
    </lineage>
</organism>
<name>A0AAX6HNY4_IRIPA</name>